<protein>
    <submittedName>
        <fullName evidence="1">Uncharacterized protein</fullName>
    </submittedName>
</protein>
<reference evidence="1" key="1">
    <citation type="journal article" date="2021" name="Proc. Natl. Acad. Sci. U.S.A.">
        <title>A Catalog of Tens of Thousands of Viruses from Human Metagenomes Reveals Hidden Associations with Chronic Diseases.</title>
        <authorList>
            <person name="Tisza M.J."/>
            <person name="Buck C.B."/>
        </authorList>
    </citation>
    <scope>NUCLEOTIDE SEQUENCE</scope>
    <source>
        <strain evidence="1">CtCmm1</strain>
    </source>
</reference>
<name>A0A8S5TUW8_9CAUD</name>
<sequence>MPNLKVKKGNDALTFELTDNLRDVGEKRLPIVINGKTYYARLGGDKTALVVQRTSNGNKSYVQTSPVSFSTWNWQKYPADIRGTEKMFVYLPKGKYRATVDGQNNKTNEFTIDTSRDIEVNVSLWNNIETAQKATFNINGWRDWVYLTRHLLKIKIERIGE</sequence>
<proteinExistence type="predicted"/>
<accession>A0A8S5TUW8</accession>
<evidence type="ECO:0000313" key="1">
    <source>
        <dbReference type="EMBL" id="DAF85976.1"/>
    </source>
</evidence>
<organism evidence="1">
    <name type="scientific">Podoviridae sp. ctCmm1</name>
    <dbReference type="NCBI Taxonomy" id="2825231"/>
    <lineage>
        <taxon>Viruses</taxon>
        <taxon>Duplodnaviria</taxon>
        <taxon>Heunggongvirae</taxon>
        <taxon>Uroviricota</taxon>
        <taxon>Caudoviricetes</taxon>
    </lineage>
</organism>
<dbReference type="EMBL" id="BK015933">
    <property type="protein sequence ID" value="DAF85976.1"/>
    <property type="molecule type" value="Genomic_DNA"/>
</dbReference>